<dbReference type="EMBL" id="JAUCDY010000003">
    <property type="protein sequence ID" value="MDM7857413.1"/>
    <property type="molecule type" value="Genomic_DNA"/>
</dbReference>
<keyword evidence="3" id="KW-1185">Reference proteome</keyword>
<evidence type="ECO:0000256" key="1">
    <source>
        <dbReference type="SAM" id="Phobius"/>
    </source>
</evidence>
<evidence type="ECO:0000313" key="3">
    <source>
        <dbReference type="Proteomes" id="UP001241056"/>
    </source>
</evidence>
<reference evidence="2 3" key="1">
    <citation type="submission" date="2023-06" db="EMBL/GenBank/DDBJ databases">
        <title>Thiopseudomonas sp. CY1220 draft genome sequence.</title>
        <authorList>
            <person name="Zhao G."/>
            <person name="An M."/>
        </authorList>
    </citation>
    <scope>NUCLEOTIDE SEQUENCE [LARGE SCALE GENOMIC DNA]</scope>
    <source>
        <strain evidence="2 3">CY1220</strain>
    </source>
</reference>
<proteinExistence type="predicted"/>
<gene>
    <name evidence="2" type="ORF">QEZ41_03860</name>
</gene>
<dbReference type="RefSeq" id="WP_289410067.1">
    <property type="nucleotide sequence ID" value="NZ_JAUCDY010000003.1"/>
</dbReference>
<evidence type="ECO:0000313" key="2">
    <source>
        <dbReference type="EMBL" id="MDM7857413.1"/>
    </source>
</evidence>
<comment type="caution">
    <text evidence="2">The sequence shown here is derived from an EMBL/GenBank/DDBJ whole genome shotgun (WGS) entry which is preliminary data.</text>
</comment>
<keyword evidence="1" id="KW-0472">Membrane</keyword>
<feature type="transmembrane region" description="Helical" evidence="1">
    <location>
        <begin position="7"/>
        <end position="26"/>
    </location>
</feature>
<organism evidence="2 3">
    <name type="scientific">Thiopseudomonas acetoxidans</name>
    <dbReference type="NCBI Taxonomy" id="3041622"/>
    <lineage>
        <taxon>Bacteria</taxon>
        <taxon>Pseudomonadati</taxon>
        <taxon>Pseudomonadota</taxon>
        <taxon>Gammaproteobacteria</taxon>
        <taxon>Pseudomonadales</taxon>
        <taxon>Pseudomonadaceae</taxon>
        <taxon>Thiopseudomonas</taxon>
    </lineage>
</organism>
<protein>
    <submittedName>
        <fullName evidence="2">Uncharacterized protein</fullName>
    </submittedName>
</protein>
<accession>A0ABT7SMK0</accession>
<keyword evidence="1" id="KW-1133">Transmembrane helix</keyword>
<dbReference type="Proteomes" id="UP001241056">
    <property type="component" value="Unassembled WGS sequence"/>
</dbReference>
<sequence length="41" mass="4729">MRKKQLYWALVILLMTALLVLSWWGWSKMGLAALQTSLGFC</sequence>
<name>A0ABT7SMK0_9GAMM</name>
<keyword evidence="1" id="KW-0812">Transmembrane</keyword>